<sequence length="86" mass="9286">MAQFFAALLAVVVLTMAFKLALILLFVAGLIFRTKETIGLIAILATFAGFAAQPLITSGVVAALVALSLYFKRKEKRRSNDPDQSI</sequence>
<keyword evidence="3" id="KW-1185">Reference proteome</keyword>
<feature type="transmembrane region" description="Helical" evidence="1">
    <location>
        <begin position="7"/>
        <end position="32"/>
    </location>
</feature>
<feature type="transmembrane region" description="Helical" evidence="1">
    <location>
        <begin position="38"/>
        <end position="71"/>
    </location>
</feature>
<protein>
    <submittedName>
        <fullName evidence="2">Uncharacterized protein</fullName>
    </submittedName>
</protein>
<keyword evidence="1" id="KW-0812">Transmembrane</keyword>
<reference evidence="2 3" key="1">
    <citation type="submission" date="2020-08" db="EMBL/GenBank/DDBJ databases">
        <title>Genomic Encyclopedia of Type Strains, Phase IV (KMG-IV): sequencing the most valuable type-strain genomes for metagenomic binning, comparative biology and taxonomic classification.</title>
        <authorList>
            <person name="Goeker M."/>
        </authorList>
    </citation>
    <scope>NUCLEOTIDE SEQUENCE [LARGE SCALE GENOMIC DNA]</scope>
    <source>
        <strain evidence="2 3">DSM 29348</strain>
    </source>
</reference>
<keyword evidence="1" id="KW-0472">Membrane</keyword>
<keyword evidence="1" id="KW-1133">Transmembrane helix</keyword>
<name>A0A7W6DP32_9SPHN</name>
<evidence type="ECO:0000256" key="1">
    <source>
        <dbReference type="SAM" id="Phobius"/>
    </source>
</evidence>
<proteinExistence type="predicted"/>
<organism evidence="2 3">
    <name type="scientific">Sphingobium fontiphilum</name>
    <dbReference type="NCBI Taxonomy" id="944425"/>
    <lineage>
        <taxon>Bacteria</taxon>
        <taxon>Pseudomonadati</taxon>
        <taxon>Pseudomonadota</taxon>
        <taxon>Alphaproteobacteria</taxon>
        <taxon>Sphingomonadales</taxon>
        <taxon>Sphingomonadaceae</taxon>
        <taxon>Sphingobium</taxon>
    </lineage>
</organism>
<dbReference type="Proteomes" id="UP000552757">
    <property type="component" value="Unassembled WGS sequence"/>
</dbReference>
<dbReference type="RefSeq" id="WP_183956386.1">
    <property type="nucleotide sequence ID" value="NZ_JACIEB010000009.1"/>
</dbReference>
<dbReference type="AlphaFoldDB" id="A0A7W6DP32"/>
<dbReference type="EMBL" id="JACIEB010000009">
    <property type="protein sequence ID" value="MBB3983443.1"/>
    <property type="molecule type" value="Genomic_DNA"/>
</dbReference>
<comment type="caution">
    <text evidence="2">The sequence shown here is derived from an EMBL/GenBank/DDBJ whole genome shotgun (WGS) entry which is preliminary data.</text>
</comment>
<evidence type="ECO:0000313" key="3">
    <source>
        <dbReference type="Proteomes" id="UP000552757"/>
    </source>
</evidence>
<evidence type="ECO:0000313" key="2">
    <source>
        <dbReference type="EMBL" id="MBB3983443.1"/>
    </source>
</evidence>
<gene>
    <name evidence="2" type="ORF">GGR44_003134</name>
</gene>
<accession>A0A7W6DP32</accession>